<reference evidence="1" key="1">
    <citation type="submission" date="2013-04" db="UniProtKB">
        <authorList>
            <consortium name="EnsemblPlants"/>
        </authorList>
    </citation>
    <scope>IDENTIFICATION</scope>
</reference>
<sequence length="75" mass="8291">MGVIPVVQLEGHMCMQDAGLDAVVRAAASVVANGESIKKKAFAFGFRGDDDERIRKDVGRRKLKETKAREREAFL</sequence>
<proteinExistence type="predicted"/>
<protein>
    <submittedName>
        <fullName evidence="1">Uncharacterized protein</fullName>
    </submittedName>
</protein>
<evidence type="ECO:0000313" key="2">
    <source>
        <dbReference type="Proteomes" id="UP000006038"/>
    </source>
</evidence>
<evidence type="ECO:0000313" key="1">
    <source>
        <dbReference type="EnsemblPlants" id="OB02G34830.1"/>
    </source>
</evidence>
<organism evidence="1">
    <name type="scientific">Oryza brachyantha</name>
    <name type="common">malo sina</name>
    <dbReference type="NCBI Taxonomy" id="4533"/>
    <lineage>
        <taxon>Eukaryota</taxon>
        <taxon>Viridiplantae</taxon>
        <taxon>Streptophyta</taxon>
        <taxon>Embryophyta</taxon>
        <taxon>Tracheophyta</taxon>
        <taxon>Spermatophyta</taxon>
        <taxon>Magnoliopsida</taxon>
        <taxon>Liliopsida</taxon>
        <taxon>Poales</taxon>
        <taxon>Poaceae</taxon>
        <taxon>BOP clade</taxon>
        <taxon>Oryzoideae</taxon>
        <taxon>Oryzeae</taxon>
        <taxon>Oryzinae</taxon>
        <taxon>Oryza</taxon>
    </lineage>
</organism>
<dbReference type="HOGENOM" id="CLU_2675037_0_0_1"/>
<name>J3LFR6_ORYBR</name>
<accession>J3LFR6</accession>
<dbReference type="Proteomes" id="UP000006038">
    <property type="component" value="Unassembled WGS sequence"/>
</dbReference>
<dbReference type="Gramene" id="OB02G34830.1">
    <property type="protein sequence ID" value="OB02G34830.1"/>
    <property type="gene ID" value="OB02G34830"/>
</dbReference>
<keyword evidence="2" id="KW-1185">Reference proteome</keyword>
<dbReference type="EnsemblPlants" id="OB02G34830.1">
    <property type="protein sequence ID" value="OB02G34830.1"/>
    <property type="gene ID" value="OB02G34830"/>
</dbReference>
<dbReference type="AlphaFoldDB" id="J3LFR6"/>